<sequence length="103" mass="10567">MSPIPDPVTGEPVHLAPVISTGWAAIWRRSTTVSGNATTTAAVRVTDHGALFERALSGVLVAGATVLDLTTGTRYVVDSAPGDRGGFLAAALVLISDMQEVPP</sequence>
<accession>A0A290ZAW4</accession>
<dbReference type="KEGG" id="apre:CNX65_25095"/>
<dbReference type="AlphaFoldDB" id="A0A290ZAW4"/>
<organism evidence="1 2">
    <name type="scientific">Actinosynnema pretiosum</name>
    <dbReference type="NCBI Taxonomy" id="42197"/>
    <lineage>
        <taxon>Bacteria</taxon>
        <taxon>Bacillati</taxon>
        <taxon>Actinomycetota</taxon>
        <taxon>Actinomycetes</taxon>
        <taxon>Pseudonocardiales</taxon>
        <taxon>Pseudonocardiaceae</taxon>
        <taxon>Actinosynnema</taxon>
    </lineage>
</organism>
<keyword evidence="2" id="KW-1185">Reference proteome</keyword>
<name>A0A290ZAW4_9PSEU</name>
<dbReference type="EMBL" id="CP023445">
    <property type="protein sequence ID" value="ATE56147.1"/>
    <property type="molecule type" value="Genomic_DNA"/>
</dbReference>
<dbReference type="Proteomes" id="UP000218505">
    <property type="component" value="Chromosome"/>
</dbReference>
<evidence type="ECO:0000313" key="1">
    <source>
        <dbReference type="EMBL" id="ATE56147.1"/>
    </source>
</evidence>
<reference evidence="1" key="1">
    <citation type="submission" date="2017-09" db="EMBL/GenBank/DDBJ databases">
        <title>Complete Genome Sequence of ansamitocin-producing Bacterium Actinosynnema pretiosum X47.</title>
        <authorList>
            <person name="Cao G."/>
            <person name="Zong G."/>
            <person name="Zhong C."/>
            <person name="Fu J."/>
        </authorList>
    </citation>
    <scope>NUCLEOTIDE SEQUENCE [LARGE SCALE GENOMIC DNA]</scope>
    <source>
        <strain evidence="1">X47</strain>
    </source>
</reference>
<evidence type="ECO:0000313" key="2">
    <source>
        <dbReference type="Proteomes" id="UP000218505"/>
    </source>
</evidence>
<protein>
    <submittedName>
        <fullName evidence="1">Uncharacterized protein</fullName>
    </submittedName>
</protein>
<proteinExistence type="predicted"/>
<gene>
    <name evidence="1" type="ORF">CNX65_25095</name>
</gene>